<evidence type="ECO:0000313" key="4">
    <source>
        <dbReference type="Proteomes" id="UP000634136"/>
    </source>
</evidence>
<dbReference type="PROSITE" id="PS50108">
    <property type="entry name" value="CRIB"/>
    <property type="match status" value="1"/>
</dbReference>
<dbReference type="EMBL" id="JAAIUW010000003">
    <property type="protein sequence ID" value="KAF7837449.1"/>
    <property type="molecule type" value="Genomic_DNA"/>
</dbReference>
<proteinExistence type="predicted"/>
<protein>
    <submittedName>
        <fullName evidence="3">CRIB domain-containing protein RIC7-like</fullName>
    </submittedName>
</protein>
<feature type="compositionally biased region" description="Basic and acidic residues" evidence="1">
    <location>
        <begin position="114"/>
        <end position="123"/>
    </location>
</feature>
<comment type="caution">
    <text evidence="3">The sequence shown here is derived from an EMBL/GenBank/DDBJ whole genome shotgun (WGS) entry which is preliminary data.</text>
</comment>
<dbReference type="Pfam" id="PF00786">
    <property type="entry name" value="PBD"/>
    <property type="match status" value="1"/>
</dbReference>
<reference evidence="3" key="1">
    <citation type="submission" date="2020-09" db="EMBL/GenBank/DDBJ databases">
        <title>Genome-Enabled Discovery of Anthraquinone Biosynthesis in Senna tora.</title>
        <authorList>
            <person name="Kang S.-H."/>
            <person name="Pandey R.P."/>
            <person name="Lee C.-M."/>
            <person name="Sim J.-S."/>
            <person name="Jeong J.-T."/>
            <person name="Choi B.-S."/>
            <person name="Jung M."/>
            <person name="Ginzburg D."/>
            <person name="Zhao K."/>
            <person name="Won S.Y."/>
            <person name="Oh T.-J."/>
            <person name="Yu Y."/>
            <person name="Kim N.-H."/>
            <person name="Lee O.R."/>
            <person name="Lee T.-H."/>
            <person name="Bashyal P."/>
            <person name="Kim T.-S."/>
            <person name="Lee W.-H."/>
            <person name="Kawkins C."/>
            <person name="Kim C.-K."/>
            <person name="Kim J.S."/>
            <person name="Ahn B.O."/>
            <person name="Rhee S.Y."/>
            <person name="Sohng J.K."/>
        </authorList>
    </citation>
    <scope>NUCLEOTIDE SEQUENCE</scope>
    <source>
        <tissue evidence="3">Leaf</tissue>
    </source>
</reference>
<feature type="compositionally biased region" description="Basic and acidic residues" evidence="1">
    <location>
        <begin position="83"/>
        <end position="101"/>
    </location>
</feature>
<dbReference type="SMART" id="SM00285">
    <property type="entry name" value="PBD"/>
    <property type="match status" value="1"/>
</dbReference>
<feature type="domain" description="CRIB" evidence="2">
    <location>
        <begin position="34"/>
        <end position="47"/>
    </location>
</feature>
<feature type="compositionally biased region" description="Polar residues" evidence="1">
    <location>
        <begin position="102"/>
        <end position="113"/>
    </location>
</feature>
<dbReference type="OrthoDB" id="4206278at2759"/>
<dbReference type="Proteomes" id="UP000634136">
    <property type="component" value="Unassembled WGS sequence"/>
</dbReference>
<name>A0A835CCC7_9FABA</name>
<feature type="region of interest" description="Disordered" evidence="1">
    <location>
        <begin position="47"/>
        <end position="215"/>
    </location>
</feature>
<dbReference type="PANTHER" id="PTHR46325">
    <property type="entry name" value="CRIB DOMAIN-CONTAINING PROTEIN RIC8"/>
    <property type="match status" value="1"/>
</dbReference>
<accession>A0A835CCC7</accession>
<organism evidence="3 4">
    <name type="scientific">Senna tora</name>
    <dbReference type="NCBI Taxonomy" id="362788"/>
    <lineage>
        <taxon>Eukaryota</taxon>
        <taxon>Viridiplantae</taxon>
        <taxon>Streptophyta</taxon>
        <taxon>Embryophyta</taxon>
        <taxon>Tracheophyta</taxon>
        <taxon>Spermatophyta</taxon>
        <taxon>Magnoliopsida</taxon>
        <taxon>eudicotyledons</taxon>
        <taxon>Gunneridae</taxon>
        <taxon>Pentapetalae</taxon>
        <taxon>rosids</taxon>
        <taxon>fabids</taxon>
        <taxon>Fabales</taxon>
        <taxon>Fabaceae</taxon>
        <taxon>Caesalpinioideae</taxon>
        <taxon>Cassia clade</taxon>
        <taxon>Senna</taxon>
    </lineage>
</organism>
<dbReference type="PANTHER" id="PTHR46325:SF40">
    <property type="entry name" value="CRIB DOMAIN-CONTAINING PROTEIN"/>
    <property type="match status" value="1"/>
</dbReference>
<sequence length="215" mass="23710">MVQQIMSTKVKGIFKGFRYISQIFDEKEEDEIQIGFPTDVKHVAHIGMDGPSANAPSWMNDFKGSSDVSSPKQEVAPPNSLEIPKDNNKNSKGSKLKDIPNSRHQSIDNTNLDSPKRSSDGTKPRRHRSSDPTSDTSTGTRPSRRNRNSNPGSDSTAADGTKPRRRKTKTASVDGSEKTEKSSRRSSKGDSMTDISLPDLDSVPESELELKHIEE</sequence>
<keyword evidence="4" id="KW-1185">Reference proteome</keyword>
<dbReference type="InterPro" id="IPR000095">
    <property type="entry name" value="CRIB_dom"/>
</dbReference>
<gene>
    <name evidence="3" type="ORF">G2W53_005931</name>
</gene>
<feature type="compositionally biased region" description="Low complexity" evidence="1">
    <location>
        <begin position="131"/>
        <end position="141"/>
    </location>
</feature>
<evidence type="ECO:0000259" key="2">
    <source>
        <dbReference type="PROSITE" id="PS50108"/>
    </source>
</evidence>
<evidence type="ECO:0000256" key="1">
    <source>
        <dbReference type="SAM" id="MobiDB-lite"/>
    </source>
</evidence>
<dbReference type="AlphaFoldDB" id="A0A835CCC7"/>
<evidence type="ECO:0000313" key="3">
    <source>
        <dbReference type="EMBL" id="KAF7837449.1"/>
    </source>
</evidence>